<keyword evidence="1" id="KW-0472">Membrane</keyword>
<feature type="transmembrane region" description="Helical" evidence="1">
    <location>
        <begin position="46"/>
        <end position="71"/>
    </location>
</feature>
<dbReference type="EMBL" id="BPVZ01000039">
    <property type="protein sequence ID" value="GKV13895.1"/>
    <property type="molecule type" value="Genomic_DNA"/>
</dbReference>
<dbReference type="AlphaFoldDB" id="A0AAV5JP83"/>
<organism evidence="2 3">
    <name type="scientific">Rubroshorea leprosula</name>
    <dbReference type="NCBI Taxonomy" id="152421"/>
    <lineage>
        <taxon>Eukaryota</taxon>
        <taxon>Viridiplantae</taxon>
        <taxon>Streptophyta</taxon>
        <taxon>Embryophyta</taxon>
        <taxon>Tracheophyta</taxon>
        <taxon>Spermatophyta</taxon>
        <taxon>Magnoliopsida</taxon>
        <taxon>eudicotyledons</taxon>
        <taxon>Gunneridae</taxon>
        <taxon>Pentapetalae</taxon>
        <taxon>rosids</taxon>
        <taxon>malvids</taxon>
        <taxon>Malvales</taxon>
        <taxon>Dipterocarpaceae</taxon>
        <taxon>Rubroshorea</taxon>
    </lineage>
</organism>
<evidence type="ECO:0000256" key="1">
    <source>
        <dbReference type="SAM" id="Phobius"/>
    </source>
</evidence>
<evidence type="ECO:0000313" key="3">
    <source>
        <dbReference type="Proteomes" id="UP001054252"/>
    </source>
</evidence>
<name>A0AAV5JP83_9ROSI</name>
<dbReference type="Proteomes" id="UP001054252">
    <property type="component" value="Unassembled WGS sequence"/>
</dbReference>
<sequence length="86" mass="9497">MPKVGDGFRRIEKWGLVDELCRKLGGFGCCVCVSMRKGENPYIDKYPIPVLDCPVILALGLGLLFCVIKVVRPNAWEARGSDELDG</sequence>
<keyword evidence="1" id="KW-0812">Transmembrane</keyword>
<proteinExistence type="predicted"/>
<accession>A0AAV5JP83</accession>
<gene>
    <name evidence="2" type="ORF">SLEP1_g24857</name>
</gene>
<keyword evidence="3" id="KW-1185">Reference proteome</keyword>
<comment type="caution">
    <text evidence="2">The sequence shown here is derived from an EMBL/GenBank/DDBJ whole genome shotgun (WGS) entry which is preliminary data.</text>
</comment>
<keyword evidence="1" id="KW-1133">Transmembrane helix</keyword>
<reference evidence="2 3" key="1">
    <citation type="journal article" date="2021" name="Commun. Biol.">
        <title>The genome of Shorea leprosula (Dipterocarpaceae) highlights the ecological relevance of drought in aseasonal tropical rainforests.</title>
        <authorList>
            <person name="Ng K.K.S."/>
            <person name="Kobayashi M.J."/>
            <person name="Fawcett J.A."/>
            <person name="Hatakeyama M."/>
            <person name="Paape T."/>
            <person name="Ng C.H."/>
            <person name="Ang C.C."/>
            <person name="Tnah L.H."/>
            <person name="Lee C.T."/>
            <person name="Nishiyama T."/>
            <person name="Sese J."/>
            <person name="O'Brien M.J."/>
            <person name="Copetti D."/>
            <person name="Mohd Noor M.I."/>
            <person name="Ong R.C."/>
            <person name="Putra M."/>
            <person name="Sireger I.Z."/>
            <person name="Indrioko S."/>
            <person name="Kosugi Y."/>
            <person name="Izuno A."/>
            <person name="Isagi Y."/>
            <person name="Lee S.L."/>
            <person name="Shimizu K.K."/>
        </authorList>
    </citation>
    <scope>NUCLEOTIDE SEQUENCE [LARGE SCALE GENOMIC DNA]</scope>
    <source>
        <strain evidence="2">214</strain>
    </source>
</reference>
<evidence type="ECO:0000313" key="2">
    <source>
        <dbReference type="EMBL" id="GKV13895.1"/>
    </source>
</evidence>
<protein>
    <submittedName>
        <fullName evidence="2">Uncharacterized protein</fullName>
    </submittedName>
</protein>